<dbReference type="SMART" id="SM00220">
    <property type="entry name" value="S_TKc"/>
    <property type="match status" value="1"/>
</dbReference>
<protein>
    <recommendedName>
        <fullName evidence="1">Protein kinase domain-containing protein</fullName>
    </recommendedName>
</protein>
<evidence type="ECO:0000313" key="3">
    <source>
        <dbReference type="Proteomes" id="UP000239872"/>
    </source>
</evidence>
<evidence type="ECO:0000259" key="1">
    <source>
        <dbReference type="SMART" id="SM00220"/>
    </source>
</evidence>
<dbReference type="SUPFAM" id="SSF56112">
    <property type="entry name" value="Protein kinase-like (PK-like)"/>
    <property type="match status" value="1"/>
</dbReference>
<dbReference type="PANTHER" id="PTHR44167:SF18">
    <property type="entry name" value="PROTEIN KINASE DOMAIN-CONTAINING PROTEIN"/>
    <property type="match status" value="1"/>
</dbReference>
<dbReference type="InterPro" id="IPR000719">
    <property type="entry name" value="Prot_kinase_dom"/>
</dbReference>
<dbReference type="PANTHER" id="PTHR44167">
    <property type="entry name" value="OVARIAN-SPECIFIC SERINE/THREONINE-PROTEIN KINASE LOK-RELATED"/>
    <property type="match status" value="1"/>
</dbReference>
<dbReference type="InterPro" id="IPR011009">
    <property type="entry name" value="Kinase-like_dom_sf"/>
</dbReference>
<dbReference type="GO" id="GO:0005737">
    <property type="term" value="C:cytoplasm"/>
    <property type="evidence" value="ECO:0007669"/>
    <property type="project" value="TreeGrafter"/>
</dbReference>
<dbReference type="GO" id="GO:0005524">
    <property type="term" value="F:ATP binding"/>
    <property type="evidence" value="ECO:0007669"/>
    <property type="project" value="InterPro"/>
</dbReference>
<organism evidence="2 3">
    <name type="scientific">Flavipsychrobacter stenotrophus</name>
    <dbReference type="NCBI Taxonomy" id="2077091"/>
    <lineage>
        <taxon>Bacteria</taxon>
        <taxon>Pseudomonadati</taxon>
        <taxon>Bacteroidota</taxon>
        <taxon>Chitinophagia</taxon>
        <taxon>Chitinophagales</taxon>
        <taxon>Chitinophagaceae</taxon>
        <taxon>Flavipsychrobacter</taxon>
    </lineage>
</organism>
<comment type="caution">
    <text evidence="2">The sequence shown here is derived from an EMBL/GenBank/DDBJ whole genome shotgun (WGS) entry which is preliminary data.</text>
</comment>
<gene>
    <name evidence="2" type="ORF">CJD36_021875</name>
</gene>
<name>A0A2S7SQL5_9BACT</name>
<dbReference type="RefSeq" id="WP_105041345.1">
    <property type="nucleotide sequence ID" value="NZ_PPSL01000010.1"/>
</dbReference>
<keyword evidence="3" id="KW-1185">Reference proteome</keyword>
<proteinExistence type="predicted"/>
<dbReference type="AlphaFoldDB" id="A0A2S7SQL5"/>
<accession>A0A2S7SQL5</accession>
<evidence type="ECO:0000313" key="2">
    <source>
        <dbReference type="EMBL" id="PQJ08917.1"/>
    </source>
</evidence>
<sequence length="241" mass="28024">MIDEQIKSGNKTYTVIRLLAEEGRPNANVYLCQDEAGQKFVAKHFYGTSPSAVVGLSVHNHYGRRRDGSQTVFNEIQKCHSYDFIVKHIERLHFKGKWLIILEYIDGEMLGDFIRKTLKTDIELVKRCIKNLAETLSQWHNNGFAHGDPHLNNAMVQPNNNHSVKLIDYSQIHHDDFQYCREYDCFASNKNRRITEDLENDFNGKIGEGFRYELLCMDEELGLDTMLTTSFDIQYKNSHQV</sequence>
<dbReference type="GO" id="GO:0004674">
    <property type="term" value="F:protein serine/threonine kinase activity"/>
    <property type="evidence" value="ECO:0007669"/>
    <property type="project" value="TreeGrafter"/>
</dbReference>
<reference evidence="2 3" key="1">
    <citation type="submission" date="2018-01" db="EMBL/GenBank/DDBJ databases">
        <title>A novel member of the phylum Bacteroidetes isolated from glacier ice.</title>
        <authorList>
            <person name="Liu Q."/>
            <person name="Xin Y.-H."/>
        </authorList>
    </citation>
    <scope>NUCLEOTIDE SEQUENCE [LARGE SCALE GENOMIC DNA]</scope>
    <source>
        <strain evidence="2 3">RB1R16</strain>
    </source>
</reference>
<feature type="domain" description="Protein kinase" evidence="1">
    <location>
        <begin position="13"/>
        <end position="232"/>
    </location>
</feature>
<dbReference type="Gene3D" id="1.10.510.10">
    <property type="entry name" value="Transferase(Phosphotransferase) domain 1"/>
    <property type="match status" value="1"/>
</dbReference>
<dbReference type="Proteomes" id="UP000239872">
    <property type="component" value="Unassembled WGS sequence"/>
</dbReference>
<dbReference type="EMBL" id="PPSL01000010">
    <property type="protein sequence ID" value="PQJ08917.1"/>
    <property type="molecule type" value="Genomic_DNA"/>
</dbReference>
<dbReference type="Pfam" id="PF00069">
    <property type="entry name" value="Pkinase"/>
    <property type="match status" value="1"/>
</dbReference>
<dbReference type="OrthoDB" id="1492725at2"/>